<keyword evidence="6" id="KW-1185">Reference proteome</keyword>
<dbReference type="GO" id="GO:0003700">
    <property type="term" value="F:DNA-binding transcription factor activity"/>
    <property type="evidence" value="ECO:0007669"/>
    <property type="project" value="InterPro"/>
</dbReference>
<reference evidence="5 6" key="1">
    <citation type="submission" date="2022-04" db="EMBL/GenBank/DDBJ databases">
        <authorList>
            <person name="Ye Y.-Q."/>
            <person name="Du Z.-J."/>
        </authorList>
    </citation>
    <scope>NUCLEOTIDE SEQUENCE [LARGE SCALE GENOMIC DNA]</scope>
    <source>
        <strain evidence="5 6">A6E488</strain>
    </source>
</reference>
<dbReference type="Pfam" id="PF00392">
    <property type="entry name" value="GntR"/>
    <property type="match status" value="1"/>
</dbReference>
<dbReference type="Gene3D" id="1.20.120.530">
    <property type="entry name" value="GntR ligand-binding domain-like"/>
    <property type="match status" value="1"/>
</dbReference>
<dbReference type="InterPro" id="IPR008920">
    <property type="entry name" value="TF_FadR/GntR_C"/>
</dbReference>
<dbReference type="GO" id="GO:0003677">
    <property type="term" value="F:DNA binding"/>
    <property type="evidence" value="ECO:0007669"/>
    <property type="project" value="UniProtKB-KW"/>
</dbReference>
<dbReference type="Proteomes" id="UP001320898">
    <property type="component" value="Unassembled WGS sequence"/>
</dbReference>
<dbReference type="SMART" id="SM00895">
    <property type="entry name" value="FCD"/>
    <property type="match status" value="1"/>
</dbReference>
<evidence type="ECO:0000313" key="5">
    <source>
        <dbReference type="EMBL" id="MCT8973106.1"/>
    </source>
</evidence>
<dbReference type="EMBL" id="JALIDZ010000006">
    <property type="protein sequence ID" value="MCT8973106.1"/>
    <property type="molecule type" value="Genomic_DNA"/>
</dbReference>
<dbReference type="InterPro" id="IPR000524">
    <property type="entry name" value="Tscrpt_reg_HTH_GntR"/>
</dbReference>
<dbReference type="PANTHER" id="PTHR43537">
    <property type="entry name" value="TRANSCRIPTIONAL REGULATOR, GNTR FAMILY"/>
    <property type="match status" value="1"/>
</dbReference>
<dbReference type="PRINTS" id="PR00035">
    <property type="entry name" value="HTHGNTR"/>
</dbReference>
<dbReference type="InterPro" id="IPR036390">
    <property type="entry name" value="WH_DNA-bd_sf"/>
</dbReference>
<evidence type="ECO:0000256" key="2">
    <source>
        <dbReference type="ARBA" id="ARBA00023125"/>
    </source>
</evidence>
<accession>A0AAW5QYH5</accession>
<evidence type="ECO:0000256" key="3">
    <source>
        <dbReference type="ARBA" id="ARBA00023163"/>
    </source>
</evidence>
<dbReference type="SMART" id="SM00345">
    <property type="entry name" value="HTH_GNTR"/>
    <property type="match status" value="1"/>
</dbReference>
<protein>
    <submittedName>
        <fullName evidence="5">GntR family transcriptional regulator</fullName>
    </submittedName>
</protein>
<proteinExistence type="predicted"/>
<evidence type="ECO:0000256" key="1">
    <source>
        <dbReference type="ARBA" id="ARBA00023015"/>
    </source>
</evidence>
<organism evidence="5 6">
    <name type="scientific">Microbaculum marinisediminis</name>
    <dbReference type="NCBI Taxonomy" id="2931392"/>
    <lineage>
        <taxon>Bacteria</taxon>
        <taxon>Pseudomonadati</taxon>
        <taxon>Pseudomonadota</taxon>
        <taxon>Alphaproteobacteria</taxon>
        <taxon>Hyphomicrobiales</taxon>
        <taxon>Tepidamorphaceae</taxon>
        <taxon>Microbaculum</taxon>
    </lineage>
</organism>
<keyword evidence="1" id="KW-0805">Transcription regulation</keyword>
<dbReference type="Pfam" id="PF07729">
    <property type="entry name" value="FCD"/>
    <property type="match status" value="1"/>
</dbReference>
<dbReference type="PROSITE" id="PS50949">
    <property type="entry name" value="HTH_GNTR"/>
    <property type="match status" value="1"/>
</dbReference>
<sequence length="226" mass="25733">MKSLDRPKSLTELVTETLRDWIVKGELDLGSHLSEVRIANDLNVSRTPVREAINRLEIEGLLTVRPQRGTFVFCLEPEELAKLCDARVCLETTAMAAAIRANPDRLYASLSDCVTRMTDARQRDDVSLYLALDTEFHQHLLDCSGNRFLNDAYQTVAPKMAALRNRLGRHPDHLAKSYREHLDLVEAVKDRDTDRALEILKAHIDRKEGSYWNDATRIPELHSADD</sequence>
<dbReference type="InterPro" id="IPR036388">
    <property type="entry name" value="WH-like_DNA-bd_sf"/>
</dbReference>
<dbReference type="AlphaFoldDB" id="A0AAW5QYH5"/>
<keyword evidence="3" id="KW-0804">Transcription</keyword>
<dbReference type="SUPFAM" id="SSF48008">
    <property type="entry name" value="GntR ligand-binding domain-like"/>
    <property type="match status" value="1"/>
</dbReference>
<evidence type="ECO:0000313" key="6">
    <source>
        <dbReference type="Proteomes" id="UP001320898"/>
    </source>
</evidence>
<dbReference type="SUPFAM" id="SSF46785">
    <property type="entry name" value="Winged helix' DNA-binding domain"/>
    <property type="match status" value="1"/>
</dbReference>
<dbReference type="Gene3D" id="1.10.10.10">
    <property type="entry name" value="Winged helix-like DNA-binding domain superfamily/Winged helix DNA-binding domain"/>
    <property type="match status" value="1"/>
</dbReference>
<keyword evidence="2" id="KW-0238">DNA-binding</keyword>
<gene>
    <name evidence="5" type="ORF">MUB46_14665</name>
</gene>
<name>A0AAW5QYH5_9HYPH</name>
<feature type="domain" description="HTH gntR-type" evidence="4">
    <location>
        <begin position="8"/>
        <end position="75"/>
    </location>
</feature>
<dbReference type="RefSeq" id="WP_261616688.1">
    <property type="nucleotide sequence ID" value="NZ_JALIDZ010000006.1"/>
</dbReference>
<evidence type="ECO:0000259" key="4">
    <source>
        <dbReference type="PROSITE" id="PS50949"/>
    </source>
</evidence>
<dbReference type="InterPro" id="IPR011711">
    <property type="entry name" value="GntR_C"/>
</dbReference>
<dbReference type="PANTHER" id="PTHR43537:SF24">
    <property type="entry name" value="GLUCONATE OPERON TRANSCRIPTIONAL REPRESSOR"/>
    <property type="match status" value="1"/>
</dbReference>
<dbReference type="CDD" id="cd07377">
    <property type="entry name" value="WHTH_GntR"/>
    <property type="match status" value="1"/>
</dbReference>
<comment type="caution">
    <text evidence="5">The sequence shown here is derived from an EMBL/GenBank/DDBJ whole genome shotgun (WGS) entry which is preliminary data.</text>
</comment>